<name>A0ABQ6PNF0_9BACT</name>
<organism evidence="1 2">
    <name type="scientific">Algoriphagus confluentis</name>
    <dbReference type="NCBI Taxonomy" id="1697556"/>
    <lineage>
        <taxon>Bacteria</taxon>
        <taxon>Pseudomonadati</taxon>
        <taxon>Bacteroidota</taxon>
        <taxon>Cytophagia</taxon>
        <taxon>Cytophagales</taxon>
        <taxon>Cyclobacteriaceae</taxon>
        <taxon>Algoriphagus</taxon>
    </lineage>
</organism>
<sequence>MGFYLWASVQSVRANPQKAAYFKLHLGNHYLENLFTEAFFTYRLLRLAQISFILCESVESVRAKLIF</sequence>
<proteinExistence type="predicted"/>
<dbReference type="EMBL" id="BTPD01000004">
    <property type="protein sequence ID" value="GMQ28740.1"/>
    <property type="molecule type" value="Genomic_DNA"/>
</dbReference>
<comment type="caution">
    <text evidence="1">The sequence shown here is derived from an EMBL/GenBank/DDBJ whole genome shotgun (WGS) entry which is preliminary data.</text>
</comment>
<reference evidence="1 2" key="1">
    <citation type="submission" date="2023-08" db="EMBL/GenBank/DDBJ databases">
        <title>Draft genome sequence of Algoriphagus confluentis.</title>
        <authorList>
            <person name="Takatani N."/>
            <person name="Hosokawa M."/>
            <person name="Sawabe T."/>
        </authorList>
    </citation>
    <scope>NUCLEOTIDE SEQUENCE [LARGE SCALE GENOMIC DNA]</scope>
    <source>
        <strain evidence="1 2">NBRC 111222</strain>
    </source>
</reference>
<evidence type="ECO:0000313" key="2">
    <source>
        <dbReference type="Proteomes" id="UP001338309"/>
    </source>
</evidence>
<dbReference type="Proteomes" id="UP001338309">
    <property type="component" value="Unassembled WGS sequence"/>
</dbReference>
<gene>
    <name evidence="1" type="ORF">Aconfl_13830</name>
</gene>
<protein>
    <submittedName>
        <fullName evidence="1">Uncharacterized protein</fullName>
    </submittedName>
</protein>
<accession>A0ABQ6PNF0</accession>
<evidence type="ECO:0000313" key="1">
    <source>
        <dbReference type="EMBL" id="GMQ28740.1"/>
    </source>
</evidence>
<keyword evidence="2" id="KW-1185">Reference proteome</keyword>